<dbReference type="STRING" id="205130.ENSMAMP00000006521"/>
<dbReference type="InParanoid" id="A0A3Q3LA76"/>
<feature type="transmembrane region" description="Helical" evidence="1">
    <location>
        <begin position="301"/>
        <end position="323"/>
    </location>
</feature>
<dbReference type="Proteomes" id="UP000261640">
    <property type="component" value="Unplaced"/>
</dbReference>
<sequence>MFLSSLSLHLISNVSNFSFINARPTETFPPPTRLSYKWIDPFTVNVTWTWQKPHGLPSKCKILFEIQLEKVLHIIINLVKVGLLGSTAPVHFNIREEELYLTAGFLYCADIGVKDFECLLDSAGVNCSWITADQSVSSVLSYSICGVSDEPVKDVKMCDQPYSSGMRNGCYMLYVHQNSQSRYLNLCILMNTTLGWTTFKPEFVISSPKLSITQEGDYLYLNWIPPNFQSSCTWRYKFCFEECSNTIIEVGEPNVTRVPYNDRCLYRFNSSVSTTKYCPHLTSTLSEVVTYGTNKPPDATMVVTAIVIPLILSVCFILSCYCFRRHSAIFCPIIPDPSAIFKEMMMNGNKDLKTTAAGSLYTPVPEKFESCNITVVKENTVLLQNS</sequence>
<reference evidence="2" key="1">
    <citation type="submission" date="2025-08" db="UniProtKB">
        <authorList>
            <consortium name="Ensembl"/>
        </authorList>
    </citation>
    <scope>IDENTIFICATION</scope>
</reference>
<keyword evidence="3" id="KW-1185">Reference proteome</keyword>
<dbReference type="FunCoup" id="A0A3Q3LA76">
    <property type="interactions" value="22"/>
</dbReference>
<keyword evidence="1" id="KW-0812">Transmembrane</keyword>
<protein>
    <submittedName>
        <fullName evidence="2">Interleukin-13 receptor subunit alpha-1-like</fullName>
    </submittedName>
</protein>
<dbReference type="Ensembl" id="ENSMAMT00000006704.2">
    <property type="protein sequence ID" value="ENSMAMP00000006521.1"/>
    <property type="gene ID" value="ENSMAMG00000004429.2"/>
</dbReference>
<reference evidence="2" key="2">
    <citation type="submission" date="2025-09" db="UniProtKB">
        <authorList>
            <consortium name="Ensembl"/>
        </authorList>
    </citation>
    <scope>IDENTIFICATION</scope>
</reference>
<keyword evidence="1" id="KW-1133">Transmembrane helix</keyword>
<name>A0A3Q3LA76_9TELE</name>
<accession>A0A3Q3LA76</accession>
<keyword evidence="1" id="KW-0472">Membrane</keyword>
<proteinExistence type="predicted"/>
<evidence type="ECO:0000313" key="3">
    <source>
        <dbReference type="Proteomes" id="UP000261640"/>
    </source>
</evidence>
<evidence type="ECO:0000313" key="2">
    <source>
        <dbReference type="Ensembl" id="ENSMAMP00000006521.1"/>
    </source>
</evidence>
<organism evidence="2 3">
    <name type="scientific">Mastacembelus armatus</name>
    <name type="common">zig-zag eel</name>
    <dbReference type="NCBI Taxonomy" id="205130"/>
    <lineage>
        <taxon>Eukaryota</taxon>
        <taxon>Metazoa</taxon>
        <taxon>Chordata</taxon>
        <taxon>Craniata</taxon>
        <taxon>Vertebrata</taxon>
        <taxon>Euteleostomi</taxon>
        <taxon>Actinopterygii</taxon>
        <taxon>Neopterygii</taxon>
        <taxon>Teleostei</taxon>
        <taxon>Neoteleostei</taxon>
        <taxon>Acanthomorphata</taxon>
        <taxon>Anabantaria</taxon>
        <taxon>Synbranchiformes</taxon>
        <taxon>Mastacembelidae</taxon>
        <taxon>Mastacembelus</taxon>
    </lineage>
</organism>
<evidence type="ECO:0000256" key="1">
    <source>
        <dbReference type="SAM" id="Phobius"/>
    </source>
</evidence>
<dbReference type="GeneTree" id="ENSGT00730000112044"/>
<dbReference type="AlphaFoldDB" id="A0A3Q3LA76"/>